<accession>A0AAW9SV79</accession>
<evidence type="ECO:0000256" key="1">
    <source>
        <dbReference type="ARBA" id="ARBA00006432"/>
    </source>
</evidence>
<feature type="domain" description="AMP-dependent synthetase/ligase" evidence="3">
    <location>
        <begin position="28"/>
        <end position="386"/>
    </location>
</feature>
<evidence type="ECO:0000256" key="2">
    <source>
        <dbReference type="ARBA" id="ARBA00022598"/>
    </source>
</evidence>
<sequence>MPLSSNLPDIDIPETSLFEFLFGEIEPRHQDKLAIVDSGSEVTFGDLKASIEKFAGALAARGIKKGDVVALHCPNSTTFAVALHGVLRAGAVCTTVASLATAEDVEKQLRISDAKMMLTTSSIGWAGANGAEAAGLPEEMIIGLTGLHGMGELLAEGHAAPDVEVSPDDVAVIPFSSGTTGVPKGVQLTHRNLVANVAQAGGATVNALTEDTPAVTILPFFHIYGLTALLNLSLWRRTTQYTMGKFDLVDFLSIIAEHKVKFAFIAPPVAVGLAKHPAVDSFDLSSLETVFSGAASLQLDLAEQVEKRLDCVVAQGYGMTESSPAAHIRIGHDSPLDSIGRAVPNTQYKIVDLEADGFEEIPVPSEGRSKPGELWVYGPQVMKGYLNNPEATAETLVDGWLRTGDVAELDEHGNAYIVDRFKELIKYKGYQVPPAELESVLLSHPGIADAACSGVIRSDGEEIPKAYVVLKAGKQVTEDEIMDYVADRVAPYKKVRVVEFMEEIPKSATGKILRKDLKAMEAARAQL</sequence>
<dbReference type="AlphaFoldDB" id="A0AAW9SV79"/>
<dbReference type="PANTHER" id="PTHR24096">
    <property type="entry name" value="LONG-CHAIN-FATTY-ACID--COA LIGASE"/>
    <property type="match status" value="1"/>
</dbReference>
<evidence type="ECO:0000313" key="5">
    <source>
        <dbReference type="EMBL" id="MEO3717093.1"/>
    </source>
</evidence>
<feature type="domain" description="AMP-binding enzyme C-terminal" evidence="4">
    <location>
        <begin position="436"/>
        <end position="511"/>
    </location>
</feature>
<dbReference type="EMBL" id="JASOOY020000020">
    <property type="protein sequence ID" value="MEO3717093.1"/>
    <property type="molecule type" value="Genomic_DNA"/>
</dbReference>
<dbReference type="Gene3D" id="3.30.300.30">
    <property type="match status" value="1"/>
</dbReference>
<dbReference type="SUPFAM" id="SSF56801">
    <property type="entry name" value="Acetyl-CoA synthetase-like"/>
    <property type="match status" value="1"/>
</dbReference>
<reference evidence="5" key="2">
    <citation type="submission" date="2024-05" db="EMBL/GenBank/DDBJ databases">
        <authorList>
            <person name="Wolfe A."/>
        </authorList>
    </citation>
    <scope>NUCLEOTIDE SEQUENCE</scope>
    <source>
        <strain evidence="5">UMB1064</strain>
    </source>
</reference>
<comment type="caution">
    <text evidence="5">The sequence shown here is derived from an EMBL/GenBank/DDBJ whole genome shotgun (WGS) entry which is preliminary data.</text>
</comment>
<dbReference type="Pfam" id="PF13193">
    <property type="entry name" value="AMP-binding_C"/>
    <property type="match status" value="1"/>
</dbReference>
<organism evidence="5 6">
    <name type="scientific">Corynebacterium amycolatum</name>
    <dbReference type="NCBI Taxonomy" id="43765"/>
    <lineage>
        <taxon>Bacteria</taxon>
        <taxon>Bacillati</taxon>
        <taxon>Actinomycetota</taxon>
        <taxon>Actinomycetes</taxon>
        <taxon>Mycobacteriales</taxon>
        <taxon>Corynebacteriaceae</taxon>
        <taxon>Corynebacterium</taxon>
    </lineage>
</organism>
<gene>
    <name evidence="5" type="ORF">QP460_005760</name>
</gene>
<dbReference type="PANTHER" id="PTHR24096:SF149">
    <property type="entry name" value="AMP-BINDING DOMAIN-CONTAINING PROTEIN-RELATED"/>
    <property type="match status" value="1"/>
</dbReference>
<dbReference type="InterPro" id="IPR042099">
    <property type="entry name" value="ANL_N_sf"/>
</dbReference>
<evidence type="ECO:0000259" key="4">
    <source>
        <dbReference type="Pfam" id="PF13193"/>
    </source>
</evidence>
<dbReference type="InterPro" id="IPR045851">
    <property type="entry name" value="AMP-bd_C_sf"/>
</dbReference>
<dbReference type="Pfam" id="PF00501">
    <property type="entry name" value="AMP-binding"/>
    <property type="match status" value="1"/>
</dbReference>
<dbReference type="RefSeq" id="WP_284825932.1">
    <property type="nucleotide sequence ID" value="NZ_JASOOY020000020.1"/>
</dbReference>
<dbReference type="Gene3D" id="3.40.50.12780">
    <property type="entry name" value="N-terminal domain of ligase-like"/>
    <property type="match status" value="1"/>
</dbReference>
<name>A0AAW9SV79_CORAY</name>
<comment type="similarity">
    <text evidence="1">Belongs to the ATP-dependent AMP-binding enzyme family.</text>
</comment>
<keyword evidence="2" id="KW-0436">Ligase</keyword>
<dbReference type="Proteomes" id="UP001223646">
    <property type="component" value="Unassembled WGS sequence"/>
</dbReference>
<dbReference type="InterPro" id="IPR025110">
    <property type="entry name" value="AMP-bd_C"/>
</dbReference>
<evidence type="ECO:0000313" key="6">
    <source>
        <dbReference type="Proteomes" id="UP001223646"/>
    </source>
</evidence>
<proteinExistence type="inferred from homology"/>
<protein>
    <submittedName>
        <fullName evidence="5">AMP-binding protein</fullName>
    </submittedName>
</protein>
<dbReference type="GO" id="GO:0016405">
    <property type="term" value="F:CoA-ligase activity"/>
    <property type="evidence" value="ECO:0007669"/>
    <property type="project" value="TreeGrafter"/>
</dbReference>
<dbReference type="InterPro" id="IPR000873">
    <property type="entry name" value="AMP-dep_synth/lig_dom"/>
</dbReference>
<reference evidence="5" key="1">
    <citation type="submission" date="2023-05" db="EMBL/GenBank/DDBJ databases">
        <authorList>
            <person name="Du J."/>
        </authorList>
    </citation>
    <scope>NUCLEOTIDE SEQUENCE</scope>
    <source>
        <strain evidence="5">UMB1064</strain>
    </source>
</reference>
<evidence type="ECO:0000259" key="3">
    <source>
        <dbReference type="Pfam" id="PF00501"/>
    </source>
</evidence>
<dbReference type="InterPro" id="IPR020845">
    <property type="entry name" value="AMP-binding_CS"/>
</dbReference>
<dbReference type="FunFam" id="3.30.300.30:FF:000007">
    <property type="entry name" value="4-coumarate--CoA ligase 2"/>
    <property type="match status" value="1"/>
</dbReference>
<dbReference type="PROSITE" id="PS00455">
    <property type="entry name" value="AMP_BINDING"/>
    <property type="match status" value="1"/>
</dbReference>